<evidence type="ECO:0000313" key="3">
    <source>
        <dbReference type="Proteomes" id="UP001595697"/>
    </source>
</evidence>
<proteinExistence type="predicted"/>
<dbReference type="PROSITE" id="PS50943">
    <property type="entry name" value="HTH_CROC1"/>
    <property type="match status" value="1"/>
</dbReference>
<dbReference type="InterPro" id="IPR010744">
    <property type="entry name" value="Phage_CI_N"/>
</dbReference>
<dbReference type="Gene3D" id="1.10.260.40">
    <property type="entry name" value="lambda repressor-like DNA-binding domains"/>
    <property type="match status" value="1"/>
</dbReference>
<organism evidence="2 3">
    <name type="scientific">Rhizobium lemnae</name>
    <dbReference type="NCBI Taxonomy" id="1214924"/>
    <lineage>
        <taxon>Bacteria</taxon>
        <taxon>Pseudomonadati</taxon>
        <taxon>Pseudomonadota</taxon>
        <taxon>Alphaproteobacteria</taxon>
        <taxon>Hyphomicrobiales</taxon>
        <taxon>Rhizobiaceae</taxon>
        <taxon>Rhizobium/Agrobacterium group</taxon>
        <taxon>Rhizobium</taxon>
    </lineage>
</organism>
<gene>
    <name evidence="2" type="ORF">ACFOVS_10675</name>
</gene>
<sequence length="191" mass="21599">MSEPASLKVPEILERMKSASGIGTDAHLATHLGVSNKTVSSWRSRNSIPIEAILQISEETNRRIDYFLFGEDRPSLSGDEFVEMFQFDDLRIKDFEIAGESIIVSVLGQFADQELAFMDEKELSEHGKSLGASILRTLALIRHERRALLDSGKMDEASFNDYARKAFRTDLPHFVNAIENRAERRKKEGPQ</sequence>
<dbReference type="InterPro" id="IPR010982">
    <property type="entry name" value="Lambda_DNA-bd_dom_sf"/>
</dbReference>
<dbReference type="SUPFAM" id="SSF47413">
    <property type="entry name" value="lambda repressor-like DNA-binding domains"/>
    <property type="match status" value="1"/>
</dbReference>
<feature type="domain" description="HTH cro/C1-type" evidence="1">
    <location>
        <begin position="28"/>
        <end position="67"/>
    </location>
</feature>
<keyword evidence="3" id="KW-1185">Reference proteome</keyword>
<name>A0ABV8E9P2_9HYPH</name>
<protein>
    <submittedName>
        <fullName evidence="2">Helix-turn-helix domain-containing protein</fullName>
    </submittedName>
</protein>
<reference evidence="3" key="1">
    <citation type="journal article" date="2019" name="Int. J. Syst. Evol. Microbiol.">
        <title>The Global Catalogue of Microorganisms (GCM) 10K type strain sequencing project: providing services to taxonomists for standard genome sequencing and annotation.</title>
        <authorList>
            <consortium name="The Broad Institute Genomics Platform"/>
            <consortium name="The Broad Institute Genome Sequencing Center for Infectious Disease"/>
            <person name="Wu L."/>
            <person name="Ma J."/>
        </authorList>
    </citation>
    <scope>NUCLEOTIDE SEQUENCE [LARGE SCALE GENOMIC DNA]</scope>
    <source>
        <strain evidence="3">TBRC 5781</strain>
    </source>
</reference>
<accession>A0ABV8E9P2</accession>
<evidence type="ECO:0000313" key="2">
    <source>
        <dbReference type="EMBL" id="MFC3968583.1"/>
    </source>
</evidence>
<dbReference type="InterPro" id="IPR001387">
    <property type="entry name" value="Cro/C1-type_HTH"/>
</dbReference>
<dbReference type="Proteomes" id="UP001595697">
    <property type="component" value="Unassembled WGS sequence"/>
</dbReference>
<evidence type="ECO:0000259" key="1">
    <source>
        <dbReference type="PROSITE" id="PS50943"/>
    </source>
</evidence>
<dbReference type="EMBL" id="JBHSBD010000048">
    <property type="protein sequence ID" value="MFC3968583.1"/>
    <property type="molecule type" value="Genomic_DNA"/>
</dbReference>
<comment type="caution">
    <text evidence="2">The sequence shown here is derived from an EMBL/GenBank/DDBJ whole genome shotgun (WGS) entry which is preliminary data.</text>
</comment>
<dbReference type="Pfam" id="PF07022">
    <property type="entry name" value="Phage_CI_repr"/>
    <property type="match status" value="1"/>
</dbReference>
<dbReference type="RefSeq" id="WP_247261440.1">
    <property type="nucleotide sequence ID" value="NZ_JALJQZ010000021.1"/>
</dbReference>